<dbReference type="PROSITE" id="PS51371">
    <property type="entry name" value="CBS"/>
    <property type="match status" value="2"/>
</dbReference>
<protein>
    <submittedName>
        <fullName evidence="4">CBS domain-containing protein</fullName>
    </submittedName>
</protein>
<feature type="domain" description="CBS" evidence="3">
    <location>
        <begin position="7"/>
        <end position="68"/>
    </location>
</feature>
<dbReference type="InterPro" id="IPR000644">
    <property type="entry name" value="CBS_dom"/>
</dbReference>
<dbReference type="EMBL" id="DTMF01000178">
    <property type="protein sequence ID" value="HGF34131.1"/>
    <property type="molecule type" value="Genomic_DNA"/>
</dbReference>
<gene>
    <name evidence="4" type="ORF">ENW96_07045</name>
</gene>
<dbReference type="InterPro" id="IPR046342">
    <property type="entry name" value="CBS_dom_sf"/>
</dbReference>
<comment type="caution">
    <text evidence="4">The sequence shown here is derived from an EMBL/GenBank/DDBJ whole genome shotgun (WGS) entry which is preliminary data.</text>
</comment>
<evidence type="ECO:0000313" key="4">
    <source>
        <dbReference type="EMBL" id="HGF34131.1"/>
    </source>
</evidence>
<name>A0A7C3ZBU7_9BACT</name>
<dbReference type="SMART" id="SM00116">
    <property type="entry name" value="CBS"/>
    <property type="match status" value="2"/>
</dbReference>
<organism evidence="4">
    <name type="scientific">Desulfobacca acetoxidans</name>
    <dbReference type="NCBI Taxonomy" id="60893"/>
    <lineage>
        <taxon>Bacteria</taxon>
        <taxon>Pseudomonadati</taxon>
        <taxon>Thermodesulfobacteriota</taxon>
        <taxon>Desulfobaccia</taxon>
        <taxon>Desulfobaccales</taxon>
        <taxon>Desulfobaccaceae</taxon>
        <taxon>Desulfobacca</taxon>
    </lineage>
</organism>
<proteinExistence type="predicted"/>
<dbReference type="PANTHER" id="PTHR43080:SF2">
    <property type="entry name" value="CBS DOMAIN-CONTAINING PROTEIN"/>
    <property type="match status" value="1"/>
</dbReference>
<dbReference type="PANTHER" id="PTHR43080">
    <property type="entry name" value="CBS DOMAIN-CONTAINING PROTEIN CBSX3, MITOCHONDRIAL"/>
    <property type="match status" value="1"/>
</dbReference>
<evidence type="ECO:0000259" key="3">
    <source>
        <dbReference type="PROSITE" id="PS51371"/>
    </source>
</evidence>
<accession>A0A7C3ZBU7</accession>
<evidence type="ECO:0000256" key="1">
    <source>
        <dbReference type="ARBA" id="ARBA00023122"/>
    </source>
</evidence>
<dbReference type="Gene3D" id="3.10.580.10">
    <property type="entry name" value="CBS-domain"/>
    <property type="match status" value="1"/>
</dbReference>
<dbReference type="AlphaFoldDB" id="A0A7C3ZBU7"/>
<dbReference type="CDD" id="cd04584">
    <property type="entry name" value="CBS_pair_AcuB_like"/>
    <property type="match status" value="1"/>
</dbReference>
<reference evidence="4" key="1">
    <citation type="journal article" date="2020" name="mSystems">
        <title>Genome- and Community-Level Interaction Insights into Carbon Utilization and Element Cycling Functions of Hydrothermarchaeota in Hydrothermal Sediment.</title>
        <authorList>
            <person name="Zhou Z."/>
            <person name="Liu Y."/>
            <person name="Xu W."/>
            <person name="Pan J."/>
            <person name="Luo Z.H."/>
            <person name="Li M."/>
        </authorList>
    </citation>
    <scope>NUCLEOTIDE SEQUENCE [LARGE SCALE GENOMIC DNA]</scope>
    <source>
        <strain evidence="4">SpSt-897</strain>
    </source>
</reference>
<keyword evidence="1 2" id="KW-0129">CBS domain</keyword>
<dbReference type="InterPro" id="IPR051257">
    <property type="entry name" value="Diverse_CBS-Domain"/>
</dbReference>
<evidence type="ECO:0000256" key="2">
    <source>
        <dbReference type="PROSITE-ProRule" id="PRU00703"/>
    </source>
</evidence>
<feature type="domain" description="CBS" evidence="3">
    <location>
        <begin position="81"/>
        <end position="139"/>
    </location>
</feature>
<dbReference type="SUPFAM" id="SSF54631">
    <property type="entry name" value="CBS-domain pair"/>
    <property type="match status" value="1"/>
</dbReference>
<dbReference type="Pfam" id="PF00571">
    <property type="entry name" value="CBS"/>
    <property type="match status" value="2"/>
</dbReference>
<sequence>MKVKDIMVKEVATLGVDDELSLANDIMRLGRIRHLPVVSGEELVGIISERDLFRSSLAQALGYGNKDSREIMKTLRIKDVMVRQVVTVSPEMELKDAVALMVERKIGCLPVVQNNKLIGLITETDVLLQYCRDLGGCPTPELITE</sequence>